<organism evidence="1 2">
    <name type="scientific">Dictyobacter kobayashii</name>
    <dbReference type="NCBI Taxonomy" id="2014872"/>
    <lineage>
        <taxon>Bacteria</taxon>
        <taxon>Bacillati</taxon>
        <taxon>Chloroflexota</taxon>
        <taxon>Ktedonobacteria</taxon>
        <taxon>Ktedonobacterales</taxon>
        <taxon>Dictyobacteraceae</taxon>
        <taxon>Dictyobacter</taxon>
    </lineage>
</organism>
<sequence length="78" mass="8861">MPTCPRCDDLNGSVLTESPVRGVWVMYRCPRCLFTWRSTEAEEITNPALYNKDFKLTPAMIEQAMITPAIGVPRKKKS</sequence>
<reference evidence="2" key="1">
    <citation type="submission" date="2018-12" db="EMBL/GenBank/DDBJ databases">
        <title>Tengunoibacter tsumagoiensis gen. nov., sp. nov., Dictyobacter kobayashii sp. nov., D. alpinus sp. nov., and D. joshuensis sp. nov. and description of Dictyobacteraceae fam. nov. within the order Ktedonobacterales isolated from Tengu-no-mugimeshi.</title>
        <authorList>
            <person name="Wang C.M."/>
            <person name="Zheng Y."/>
            <person name="Sakai Y."/>
            <person name="Toyoda A."/>
            <person name="Minakuchi Y."/>
            <person name="Abe K."/>
            <person name="Yokota A."/>
            <person name="Yabe S."/>
        </authorList>
    </citation>
    <scope>NUCLEOTIDE SEQUENCE [LARGE SCALE GENOMIC DNA]</scope>
    <source>
        <strain evidence="2">Uno11</strain>
    </source>
</reference>
<keyword evidence="2" id="KW-1185">Reference proteome</keyword>
<name>A0A402ASH2_9CHLR</name>
<dbReference type="EMBL" id="BIFS01000002">
    <property type="protein sequence ID" value="GCE21993.1"/>
    <property type="molecule type" value="Genomic_DNA"/>
</dbReference>
<comment type="caution">
    <text evidence="1">The sequence shown here is derived from an EMBL/GenBank/DDBJ whole genome shotgun (WGS) entry which is preliminary data.</text>
</comment>
<evidence type="ECO:0000313" key="1">
    <source>
        <dbReference type="EMBL" id="GCE21993.1"/>
    </source>
</evidence>
<dbReference type="OrthoDB" id="5877746at2"/>
<accession>A0A402ASH2</accession>
<proteinExistence type="predicted"/>
<evidence type="ECO:0000313" key="2">
    <source>
        <dbReference type="Proteomes" id="UP000287188"/>
    </source>
</evidence>
<dbReference type="Pfam" id="PF26358">
    <property type="entry name" value="EcdD_BsdD_detox"/>
    <property type="match status" value="1"/>
</dbReference>
<protein>
    <submittedName>
        <fullName evidence="1">Phenolic acid decarboxylase subunit D</fullName>
    </submittedName>
</protein>
<dbReference type="Proteomes" id="UP000287188">
    <property type="component" value="Unassembled WGS sequence"/>
</dbReference>
<gene>
    <name evidence="1" type="primary">bsdD</name>
    <name evidence="1" type="ORF">KDK_57930</name>
</gene>
<dbReference type="AlphaFoldDB" id="A0A402ASH2"/>
<dbReference type="NCBIfam" id="NF041205">
    <property type="entry name" value="VdcD"/>
    <property type="match status" value="1"/>
</dbReference>
<dbReference type="InterPro" id="IPR047707">
    <property type="entry name" value="VdcD-like"/>
</dbReference>
<dbReference type="RefSeq" id="WP_126554474.1">
    <property type="nucleotide sequence ID" value="NZ_BIFS01000002.1"/>
</dbReference>